<sequence>MLLIKDLNFNSIYKIQKTIRSNKYLEDFYTQYQQERNSFIISFQRVFIKKTQDIELIERLKIAIVVSLKKWIRGINN</sequence>
<dbReference type="Proteomes" id="UP000689195">
    <property type="component" value="Unassembled WGS sequence"/>
</dbReference>
<accession>A0A8S1TAD4</accession>
<reference evidence="1" key="1">
    <citation type="submission" date="2021-01" db="EMBL/GenBank/DDBJ databases">
        <authorList>
            <consortium name="Genoscope - CEA"/>
            <person name="William W."/>
        </authorList>
    </citation>
    <scope>NUCLEOTIDE SEQUENCE</scope>
</reference>
<proteinExistence type="predicted"/>
<dbReference type="EMBL" id="CAJJDO010000017">
    <property type="protein sequence ID" value="CAD8148204.1"/>
    <property type="molecule type" value="Genomic_DNA"/>
</dbReference>
<comment type="caution">
    <text evidence="1">The sequence shown here is derived from an EMBL/GenBank/DDBJ whole genome shotgun (WGS) entry which is preliminary data.</text>
</comment>
<protein>
    <submittedName>
        <fullName evidence="1">Uncharacterized protein</fullName>
    </submittedName>
</protein>
<keyword evidence="2" id="KW-1185">Reference proteome</keyword>
<evidence type="ECO:0000313" key="2">
    <source>
        <dbReference type="Proteomes" id="UP000689195"/>
    </source>
</evidence>
<dbReference type="AlphaFoldDB" id="A0A8S1TAD4"/>
<gene>
    <name evidence="1" type="ORF">PPENT_87.1.T0170352</name>
</gene>
<evidence type="ECO:0000313" key="1">
    <source>
        <dbReference type="EMBL" id="CAD8148204.1"/>
    </source>
</evidence>
<name>A0A8S1TAD4_9CILI</name>
<organism evidence="1 2">
    <name type="scientific">Paramecium pentaurelia</name>
    <dbReference type="NCBI Taxonomy" id="43138"/>
    <lineage>
        <taxon>Eukaryota</taxon>
        <taxon>Sar</taxon>
        <taxon>Alveolata</taxon>
        <taxon>Ciliophora</taxon>
        <taxon>Intramacronucleata</taxon>
        <taxon>Oligohymenophorea</taxon>
        <taxon>Peniculida</taxon>
        <taxon>Parameciidae</taxon>
        <taxon>Paramecium</taxon>
    </lineage>
</organism>